<dbReference type="AlphaFoldDB" id="A0A6L2J9U3"/>
<dbReference type="EMBL" id="BKCJ010000491">
    <property type="protein sequence ID" value="GEU33681.1"/>
    <property type="molecule type" value="Genomic_DNA"/>
</dbReference>
<gene>
    <name evidence="1" type="ORF">Tci_005659</name>
</gene>
<comment type="caution">
    <text evidence="1">The sequence shown here is derived from an EMBL/GenBank/DDBJ whole genome shotgun (WGS) entry which is preliminary data.</text>
</comment>
<evidence type="ECO:0000313" key="1">
    <source>
        <dbReference type="EMBL" id="GEU33681.1"/>
    </source>
</evidence>
<proteinExistence type="predicted"/>
<accession>A0A6L2J9U3</accession>
<reference evidence="1" key="1">
    <citation type="journal article" date="2019" name="Sci. Rep.">
        <title>Draft genome of Tanacetum cinerariifolium, the natural source of mosquito coil.</title>
        <authorList>
            <person name="Yamashiro T."/>
            <person name="Shiraishi A."/>
            <person name="Satake H."/>
            <person name="Nakayama K."/>
        </authorList>
    </citation>
    <scope>NUCLEOTIDE SEQUENCE</scope>
</reference>
<protein>
    <submittedName>
        <fullName evidence="1">Uncharacterized protein</fullName>
    </submittedName>
</protein>
<organism evidence="1">
    <name type="scientific">Tanacetum cinerariifolium</name>
    <name type="common">Dalmatian daisy</name>
    <name type="synonym">Chrysanthemum cinerariifolium</name>
    <dbReference type="NCBI Taxonomy" id="118510"/>
    <lineage>
        <taxon>Eukaryota</taxon>
        <taxon>Viridiplantae</taxon>
        <taxon>Streptophyta</taxon>
        <taxon>Embryophyta</taxon>
        <taxon>Tracheophyta</taxon>
        <taxon>Spermatophyta</taxon>
        <taxon>Magnoliopsida</taxon>
        <taxon>eudicotyledons</taxon>
        <taxon>Gunneridae</taxon>
        <taxon>Pentapetalae</taxon>
        <taxon>asterids</taxon>
        <taxon>campanulids</taxon>
        <taxon>Asterales</taxon>
        <taxon>Asteraceae</taxon>
        <taxon>Asteroideae</taxon>
        <taxon>Anthemideae</taxon>
        <taxon>Anthemidinae</taxon>
        <taxon>Tanacetum</taxon>
    </lineage>
</organism>
<name>A0A6L2J9U3_TANCI</name>
<sequence>MVEEIYKERALAEATLREIHELISDQCKKMRLLEEQCEPFYEVHSEFDSEIVLDTQDNSEKYLILSLQTQFKETTELVVRFSNEKYCALKETESLNVEIKSLQTANNVLKSEESELSEKIDQMKSPVSELLEKL</sequence>